<accession>A0AA38G2B6</accession>
<gene>
    <name evidence="1" type="ORF">KI387_023052</name>
</gene>
<name>A0AA38G2B6_TAXCH</name>
<dbReference type="Proteomes" id="UP000824469">
    <property type="component" value="Unassembled WGS sequence"/>
</dbReference>
<feature type="non-terminal residue" evidence="1">
    <location>
        <position position="66"/>
    </location>
</feature>
<comment type="caution">
    <text evidence="1">The sequence shown here is derived from an EMBL/GenBank/DDBJ whole genome shotgun (WGS) entry which is preliminary data.</text>
</comment>
<feature type="non-terminal residue" evidence="1">
    <location>
        <position position="1"/>
    </location>
</feature>
<dbReference type="AlphaFoldDB" id="A0AA38G2B6"/>
<sequence>DSSASGDVKFLMCPVQKEGKDEEEVDHDIGGIVPQDAGIEKQKEDGALAHEEFDEYTSVHEEEEVV</sequence>
<dbReference type="EMBL" id="JAHRHJ020000005">
    <property type="protein sequence ID" value="KAH9314425.1"/>
    <property type="molecule type" value="Genomic_DNA"/>
</dbReference>
<keyword evidence="2" id="KW-1185">Reference proteome</keyword>
<protein>
    <submittedName>
        <fullName evidence="1">Uncharacterized protein</fullName>
    </submittedName>
</protein>
<proteinExistence type="predicted"/>
<organism evidence="1 2">
    <name type="scientific">Taxus chinensis</name>
    <name type="common">Chinese yew</name>
    <name type="synonym">Taxus wallichiana var. chinensis</name>
    <dbReference type="NCBI Taxonomy" id="29808"/>
    <lineage>
        <taxon>Eukaryota</taxon>
        <taxon>Viridiplantae</taxon>
        <taxon>Streptophyta</taxon>
        <taxon>Embryophyta</taxon>
        <taxon>Tracheophyta</taxon>
        <taxon>Spermatophyta</taxon>
        <taxon>Pinopsida</taxon>
        <taxon>Pinidae</taxon>
        <taxon>Conifers II</taxon>
        <taxon>Cupressales</taxon>
        <taxon>Taxaceae</taxon>
        <taxon>Taxus</taxon>
    </lineage>
</organism>
<evidence type="ECO:0000313" key="2">
    <source>
        <dbReference type="Proteomes" id="UP000824469"/>
    </source>
</evidence>
<evidence type="ECO:0000313" key="1">
    <source>
        <dbReference type="EMBL" id="KAH9314425.1"/>
    </source>
</evidence>
<reference evidence="1 2" key="1">
    <citation type="journal article" date="2021" name="Nat. Plants">
        <title>The Taxus genome provides insights into paclitaxel biosynthesis.</title>
        <authorList>
            <person name="Xiong X."/>
            <person name="Gou J."/>
            <person name="Liao Q."/>
            <person name="Li Y."/>
            <person name="Zhou Q."/>
            <person name="Bi G."/>
            <person name="Li C."/>
            <person name="Du R."/>
            <person name="Wang X."/>
            <person name="Sun T."/>
            <person name="Guo L."/>
            <person name="Liang H."/>
            <person name="Lu P."/>
            <person name="Wu Y."/>
            <person name="Zhang Z."/>
            <person name="Ro D.K."/>
            <person name="Shang Y."/>
            <person name="Huang S."/>
            <person name="Yan J."/>
        </authorList>
    </citation>
    <scope>NUCLEOTIDE SEQUENCE [LARGE SCALE GENOMIC DNA]</scope>
    <source>
        <strain evidence="1">Ta-2019</strain>
    </source>
</reference>